<reference evidence="2 3" key="1">
    <citation type="journal article" date="2016" name="Nat. Commun.">
        <title>Thousands of microbial genomes shed light on interconnected biogeochemical processes in an aquifer system.</title>
        <authorList>
            <person name="Anantharaman K."/>
            <person name="Brown C.T."/>
            <person name="Hug L.A."/>
            <person name="Sharon I."/>
            <person name="Castelle C.J."/>
            <person name="Probst A.J."/>
            <person name="Thomas B.C."/>
            <person name="Singh A."/>
            <person name="Wilkins M.J."/>
            <person name="Karaoz U."/>
            <person name="Brodie E.L."/>
            <person name="Williams K.H."/>
            <person name="Hubbard S.S."/>
            <person name="Banfield J.F."/>
        </authorList>
    </citation>
    <scope>NUCLEOTIDE SEQUENCE [LARGE SCALE GENOMIC DNA]</scope>
</reference>
<dbReference type="InterPro" id="IPR007445">
    <property type="entry name" value="PilO"/>
</dbReference>
<dbReference type="Pfam" id="PF04350">
    <property type="entry name" value="PilO"/>
    <property type="match status" value="1"/>
</dbReference>
<gene>
    <name evidence="2" type="ORF">A3J59_01150</name>
</gene>
<comment type="caution">
    <text evidence="2">The sequence shown here is derived from an EMBL/GenBank/DDBJ whole genome shotgun (WGS) entry which is preliminary data.</text>
</comment>
<accession>A0A1G1YFU6</accession>
<feature type="transmembrane region" description="Helical" evidence="1">
    <location>
        <begin position="7"/>
        <end position="27"/>
    </location>
</feature>
<evidence type="ECO:0008006" key="4">
    <source>
        <dbReference type="Google" id="ProtNLM"/>
    </source>
</evidence>
<dbReference type="GO" id="GO:0043683">
    <property type="term" value="P:type IV pilus assembly"/>
    <property type="evidence" value="ECO:0007669"/>
    <property type="project" value="InterPro"/>
</dbReference>
<dbReference type="STRING" id="1797542.A3J59_01150"/>
<dbReference type="Proteomes" id="UP000177310">
    <property type="component" value="Unassembled WGS sequence"/>
</dbReference>
<name>A0A1G1YFU6_9BACT</name>
<keyword evidence="1" id="KW-0812">Transmembrane</keyword>
<dbReference type="AlphaFoldDB" id="A0A1G1YFU6"/>
<proteinExistence type="predicted"/>
<keyword evidence="1" id="KW-1133">Transmembrane helix</keyword>
<protein>
    <recommendedName>
        <fullName evidence="4">Type 4 fimbrial biogenesis protein PilO</fullName>
    </recommendedName>
</protein>
<keyword evidence="1" id="KW-0472">Membrane</keyword>
<evidence type="ECO:0000313" key="2">
    <source>
        <dbReference type="EMBL" id="OGY50357.1"/>
    </source>
</evidence>
<dbReference type="Gene3D" id="3.30.70.60">
    <property type="match status" value="1"/>
</dbReference>
<organism evidence="2 3">
    <name type="scientific">Candidatus Buchananbacteria bacterium RIFCSPHIGHO2_02_FULL_56_16</name>
    <dbReference type="NCBI Taxonomy" id="1797542"/>
    <lineage>
        <taxon>Bacteria</taxon>
        <taxon>Candidatus Buchananiibacteriota</taxon>
    </lineage>
</organism>
<dbReference type="GO" id="GO:0043107">
    <property type="term" value="P:type IV pilus-dependent motility"/>
    <property type="evidence" value="ECO:0007669"/>
    <property type="project" value="InterPro"/>
</dbReference>
<evidence type="ECO:0000256" key="1">
    <source>
        <dbReference type="SAM" id="Phobius"/>
    </source>
</evidence>
<sequence>MKLWQRLTILVLTILVGVAAVVFLIIVPTMRDIERISDDVYREIADLERKWERGQRLRETISNFEKIKAERSTLTRSFIVTGRELEFITTLEGLVADRRLTQNIQLQFEQAVSRTGYEEIPITITLEGRFNRIMQYLDDLERLPYYVTFTAFNFNTGSAASPGRITATFVGNVYRLPAPEGPSL</sequence>
<dbReference type="EMBL" id="MHIL01000031">
    <property type="protein sequence ID" value="OGY50357.1"/>
    <property type="molecule type" value="Genomic_DNA"/>
</dbReference>
<evidence type="ECO:0000313" key="3">
    <source>
        <dbReference type="Proteomes" id="UP000177310"/>
    </source>
</evidence>
<dbReference type="InterPro" id="IPR014717">
    <property type="entry name" value="Transl_elong_EF1B/ribsomal_bS6"/>
</dbReference>